<name>A0ABQ7KL22_BRACM</name>
<gene>
    <name evidence="1" type="primary">A10p013860.1_BraROA</name>
    <name evidence="1" type="ORF">IGI04_039845</name>
</gene>
<proteinExistence type="predicted"/>
<sequence>MFPSVSHYANIDCLFWRKNDIEDPELDKDTYLWIMWYIWKVGNDKLFRGIDRDPLEIVRHVKHVDERKV</sequence>
<evidence type="ECO:0000313" key="1">
    <source>
        <dbReference type="EMBL" id="KAG5375249.1"/>
    </source>
</evidence>
<dbReference type="Proteomes" id="UP000823674">
    <property type="component" value="Chromosome A10"/>
</dbReference>
<accession>A0ABQ7KL22</accession>
<organism evidence="1 2">
    <name type="scientific">Brassica rapa subsp. trilocularis</name>
    <dbReference type="NCBI Taxonomy" id="1813537"/>
    <lineage>
        <taxon>Eukaryota</taxon>
        <taxon>Viridiplantae</taxon>
        <taxon>Streptophyta</taxon>
        <taxon>Embryophyta</taxon>
        <taxon>Tracheophyta</taxon>
        <taxon>Spermatophyta</taxon>
        <taxon>Magnoliopsida</taxon>
        <taxon>eudicotyledons</taxon>
        <taxon>Gunneridae</taxon>
        <taxon>Pentapetalae</taxon>
        <taxon>rosids</taxon>
        <taxon>malvids</taxon>
        <taxon>Brassicales</taxon>
        <taxon>Brassicaceae</taxon>
        <taxon>Brassiceae</taxon>
        <taxon>Brassica</taxon>
    </lineage>
</organism>
<dbReference type="EMBL" id="JADBGQ010000010">
    <property type="protein sequence ID" value="KAG5375249.1"/>
    <property type="molecule type" value="Genomic_DNA"/>
</dbReference>
<comment type="caution">
    <text evidence="1">The sequence shown here is derived from an EMBL/GenBank/DDBJ whole genome shotgun (WGS) entry which is preliminary data.</text>
</comment>
<reference evidence="1 2" key="1">
    <citation type="submission" date="2021-03" db="EMBL/GenBank/DDBJ databases">
        <authorList>
            <person name="King G.J."/>
            <person name="Bancroft I."/>
            <person name="Baten A."/>
            <person name="Bloomfield J."/>
            <person name="Borpatragohain P."/>
            <person name="He Z."/>
            <person name="Irish N."/>
            <person name="Irwin J."/>
            <person name="Liu K."/>
            <person name="Mauleon R.P."/>
            <person name="Moore J."/>
            <person name="Morris R."/>
            <person name="Ostergaard L."/>
            <person name="Wang B."/>
            <person name="Wells R."/>
        </authorList>
    </citation>
    <scope>NUCLEOTIDE SEQUENCE [LARGE SCALE GENOMIC DNA]</scope>
    <source>
        <strain evidence="1">R-o-18</strain>
        <tissue evidence="1">Leaf</tissue>
    </source>
</reference>
<protein>
    <submittedName>
        <fullName evidence="1">Uncharacterized protein</fullName>
    </submittedName>
</protein>
<evidence type="ECO:0000313" key="2">
    <source>
        <dbReference type="Proteomes" id="UP000823674"/>
    </source>
</evidence>
<keyword evidence="2" id="KW-1185">Reference proteome</keyword>